<dbReference type="PANTHER" id="PTHR35192">
    <property type="entry name" value="PROTEIN, PUTATIVE-RELATED"/>
    <property type="match status" value="1"/>
</dbReference>
<keyword evidence="1" id="KW-0732">Signal</keyword>
<evidence type="ECO:0000256" key="1">
    <source>
        <dbReference type="SAM" id="SignalP"/>
    </source>
</evidence>
<organism evidence="3 4">
    <name type="scientific">Apiotrichum porosum</name>
    <dbReference type="NCBI Taxonomy" id="105984"/>
    <lineage>
        <taxon>Eukaryota</taxon>
        <taxon>Fungi</taxon>
        <taxon>Dikarya</taxon>
        <taxon>Basidiomycota</taxon>
        <taxon>Agaricomycotina</taxon>
        <taxon>Tremellomycetes</taxon>
        <taxon>Trichosporonales</taxon>
        <taxon>Trichosporonaceae</taxon>
        <taxon>Apiotrichum</taxon>
    </lineage>
</organism>
<feature type="domain" description="Protein CPL1-like" evidence="2">
    <location>
        <begin position="117"/>
        <end position="185"/>
    </location>
</feature>
<reference evidence="3 4" key="1">
    <citation type="submission" date="2018-11" db="EMBL/GenBank/DDBJ databases">
        <title>Genome sequence of Apiotrichum porosum DSM 27194.</title>
        <authorList>
            <person name="Aliyu H."/>
            <person name="Gorte O."/>
            <person name="Ochsenreither K."/>
        </authorList>
    </citation>
    <scope>NUCLEOTIDE SEQUENCE [LARGE SCALE GENOMIC DNA]</scope>
    <source>
        <strain evidence="3 4">DSM 27194</strain>
    </source>
</reference>
<dbReference type="STRING" id="105984.A0A427XTA8"/>
<dbReference type="GeneID" id="39592794"/>
<keyword evidence="4" id="KW-1185">Reference proteome</keyword>
<proteinExistence type="predicted"/>
<protein>
    <recommendedName>
        <fullName evidence="2">Protein CPL1-like domain-containing protein</fullName>
    </recommendedName>
</protein>
<dbReference type="PANTHER" id="PTHR35192:SF2">
    <property type="entry name" value="APPLE DOMAIN-CONTAINING PROTEIN"/>
    <property type="match status" value="1"/>
</dbReference>
<dbReference type="InterPro" id="IPR048661">
    <property type="entry name" value="CPL1-like"/>
</dbReference>
<dbReference type="EMBL" id="RSCE01000006">
    <property type="protein sequence ID" value="RSH82047.1"/>
    <property type="molecule type" value="Genomic_DNA"/>
</dbReference>
<comment type="caution">
    <text evidence="3">The sequence shown here is derived from an EMBL/GenBank/DDBJ whole genome shotgun (WGS) entry which is preliminary data.</text>
</comment>
<dbReference type="AlphaFoldDB" id="A0A427XTA8"/>
<accession>A0A427XTA8</accession>
<feature type="signal peptide" evidence="1">
    <location>
        <begin position="1"/>
        <end position="21"/>
    </location>
</feature>
<evidence type="ECO:0000259" key="2">
    <source>
        <dbReference type="Pfam" id="PF21671"/>
    </source>
</evidence>
<dbReference type="OrthoDB" id="439917at2759"/>
<dbReference type="Pfam" id="PF21671">
    <property type="entry name" value="CPL1-like"/>
    <property type="match status" value="1"/>
</dbReference>
<dbReference type="InterPro" id="IPR038955">
    <property type="entry name" value="PriA/CPL1_fungi"/>
</dbReference>
<dbReference type="RefSeq" id="XP_028476502.1">
    <property type="nucleotide sequence ID" value="XM_028623569.1"/>
</dbReference>
<gene>
    <name evidence="3" type="ORF">EHS24_008251</name>
</gene>
<evidence type="ECO:0000313" key="4">
    <source>
        <dbReference type="Proteomes" id="UP000279236"/>
    </source>
</evidence>
<sequence length="186" mass="19122">MRGSIIAVLTTINFLAQSVIAMTFTGCISPASLPPGVLGSTGTTLGVCQHCFCDNNPAVGATANCGYTTYFLFSHPPGAVASALPRRSKQLVIGNDDTYCPIGYAACQIASDPAMGFECLETSTELESCGGCRFGSHSDGNHSAPVGIDCTSIPGVSSTGVTCKGGLCVTKRCHRGFHLSRSGECV</sequence>
<dbReference type="PROSITE" id="PS51257">
    <property type="entry name" value="PROKAR_LIPOPROTEIN"/>
    <property type="match status" value="1"/>
</dbReference>
<dbReference type="Proteomes" id="UP000279236">
    <property type="component" value="Unassembled WGS sequence"/>
</dbReference>
<name>A0A427XTA8_9TREE</name>
<feature type="chain" id="PRO_5018989625" description="Protein CPL1-like domain-containing protein" evidence="1">
    <location>
        <begin position="22"/>
        <end position="186"/>
    </location>
</feature>
<evidence type="ECO:0000313" key="3">
    <source>
        <dbReference type="EMBL" id="RSH82047.1"/>
    </source>
</evidence>